<evidence type="ECO:0000313" key="1">
    <source>
        <dbReference type="EMBL" id="CAK5030270.1"/>
    </source>
</evidence>
<accession>A0ACB0Y3H2</accession>
<evidence type="ECO:0000313" key="2">
    <source>
        <dbReference type="Proteomes" id="UP001497535"/>
    </source>
</evidence>
<organism evidence="1 2">
    <name type="scientific">Meloidogyne enterolobii</name>
    <name type="common">Root-knot nematode worm</name>
    <name type="synonym">Meloidogyne mayaguensis</name>
    <dbReference type="NCBI Taxonomy" id="390850"/>
    <lineage>
        <taxon>Eukaryota</taxon>
        <taxon>Metazoa</taxon>
        <taxon>Ecdysozoa</taxon>
        <taxon>Nematoda</taxon>
        <taxon>Chromadorea</taxon>
        <taxon>Rhabditida</taxon>
        <taxon>Tylenchina</taxon>
        <taxon>Tylenchomorpha</taxon>
        <taxon>Tylenchoidea</taxon>
        <taxon>Meloidogynidae</taxon>
        <taxon>Meloidogyninae</taxon>
        <taxon>Meloidogyne</taxon>
    </lineage>
</organism>
<sequence>MNIVEDYVAVVFAGGRGNRMLSITEHIPKHLLPIINIPLFWFPLNLLQRNGFKECLLIVPKTKSAFVNKLLSDGSLPSLDQLKVTISSFDDEEEGAEEFGTADKKNILIVSGDLITDLTLEEMLKFHEKENSVLTCLLTDSPLSGPIPGTNERPKKYRDFVLFSPETNQLLYLIDEDDFGDDEKFPASLFKSSPHIQTSAKYKDIHLYAIKRDALNSLKNSKYFLIN</sequence>
<name>A0ACB0Y3H2_MELEN</name>
<reference evidence="1" key="1">
    <citation type="submission" date="2023-11" db="EMBL/GenBank/DDBJ databases">
        <authorList>
            <person name="Poullet M."/>
        </authorList>
    </citation>
    <scope>NUCLEOTIDE SEQUENCE</scope>
    <source>
        <strain evidence="1">E1834</strain>
    </source>
</reference>
<gene>
    <name evidence="1" type="ORF">MENTE1834_LOCUS7165</name>
</gene>
<protein>
    <submittedName>
        <fullName evidence="1">Uncharacterized protein</fullName>
    </submittedName>
</protein>
<dbReference type="Proteomes" id="UP001497535">
    <property type="component" value="Unassembled WGS sequence"/>
</dbReference>
<comment type="caution">
    <text evidence="1">The sequence shown here is derived from an EMBL/GenBank/DDBJ whole genome shotgun (WGS) entry which is preliminary data.</text>
</comment>
<proteinExistence type="predicted"/>
<keyword evidence="2" id="KW-1185">Reference proteome</keyword>
<dbReference type="EMBL" id="CAVMJV010000005">
    <property type="protein sequence ID" value="CAK5030270.1"/>
    <property type="molecule type" value="Genomic_DNA"/>
</dbReference>